<gene>
    <name evidence="5" type="ORF">FSB64_07020</name>
</gene>
<organism evidence="5 6">
    <name type="scientific">Paraburkholderia youngii</name>
    <dbReference type="NCBI Taxonomy" id="2782701"/>
    <lineage>
        <taxon>Bacteria</taxon>
        <taxon>Pseudomonadati</taxon>
        <taxon>Pseudomonadota</taxon>
        <taxon>Betaproteobacteria</taxon>
        <taxon>Burkholderiales</taxon>
        <taxon>Burkholderiaceae</taxon>
        <taxon>Paraburkholderia</taxon>
    </lineage>
</organism>
<keyword evidence="6" id="KW-1185">Reference proteome</keyword>
<dbReference type="Gene3D" id="3.20.20.450">
    <property type="entry name" value="EAL domain"/>
    <property type="match status" value="1"/>
</dbReference>
<feature type="domain" description="EAL" evidence="3">
    <location>
        <begin position="752"/>
        <end position="1011"/>
    </location>
</feature>
<keyword evidence="1" id="KW-1133">Transmembrane helix</keyword>
<evidence type="ECO:0000259" key="4">
    <source>
        <dbReference type="PROSITE" id="PS50887"/>
    </source>
</evidence>
<evidence type="ECO:0000259" key="3">
    <source>
        <dbReference type="PROSITE" id="PS50883"/>
    </source>
</evidence>
<dbReference type="Gene3D" id="3.30.70.270">
    <property type="match status" value="1"/>
</dbReference>
<dbReference type="PROSITE" id="PS50883">
    <property type="entry name" value="EAL"/>
    <property type="match status" value="1"/>
</dbReference>
<feature type="domain" description="GGDEF" evidence="4">
    <location>
        <begin position="613"/>
        <end position="745"/>
    </location>
</feature>
<dbReference type="InterPro" id="IPR029787">
    <property type="entry name" value="Nucleotide_cyclase"/>
</dbReference>
<dbReference type="SUPFAM" id="SSF55785">
    <property type="entry name" value="PYP-like sensor domain (PAS domain)"/>
    <property type="match status" value="1"/>
</dbReference>
<evidence type="ECO:0000313" key="5">
    <source>
        <dbReference type="EMBL" id="NVI03550.1"/>
    </source>
</evidence>
<keyword evidence="1" id="KW-0472">Membrane</keyword>
<dbReference type="InterPro" id="IPR001633">
    <property type="entry name" value="EAL_dom"/>
</dbReference>
<keyword evidence="1" id="KW-0812">Transmembrane</keyword>
<dbReference type="Pfam" id="PF00990">
    <property type="entry name" value="GGDEF"/>
    <property type="match status" value="1"/>
</dbReference>
<evidence type="ECO:0000256" key="1">
    <source>
        <dbReference type="SAM" id="Phobius"/>
    </source>
</evidence>
<feature type="transmembrane region" description="Helical" evidence="1">
    <location>
        <begin position="47"/>
        <end position="70"/>
    </location>
</feature>
<dbReference type="PANTHER" id="PTHR44757:SF2">
    <property type="entry name" value="BIOFILM ARCHITECTURE MAINTENANCE PROTEIN MBAA"/>
    <property type="match status" value="1"/>
</dbReference>
<dbReference type="PROSITE" id="PS50887">
    <property type="entry name" value="GGDEF"/>
    <property type="match status" value="1"/>
</dbReference>
<feature type="transmembrane region" description="Helical" evidence="1">
    <location>
        <begin position="297"/>
        <end position="314"/>
    </location>
</feature>
<dbReference type="Pfam" id="PF00563">
    <property type="entry name" value="EAL"/>
    <property type="match status" value="1"/>
</dbReference>
<reference evidence="5 6" key="1">
    <citation type="submission" date="2019-08" db="EMBL/GenBank/DDBJ databases">
        <title>Paraburkholderia simonii sp. nov. and P. youngii sp. nov. Brazilian and Mexican Mimosa-associated rhizobia.</title>
        <authorList>
            <person name="Mavima L."/>
            <person name="Beukes C.W."/>
            <person name="Palmer M."/>
            <person name="De Meyer S.E."/>
            <person name="James E.K."/>
            <person name="Maluk M."/>
            <person name="Avontuur J.R."/>
            <person name="Chan W.Y."/>
            <person name="Venter S.N."/>
            <person name="Steenkamp E.T."/>
        </authorList>
    </citation>
    <scope>NUCLEOTIDE SEQUENCE [LARGE SCALE GENOMIC DNA]</scope>
    <source>
        <strain evidence="5 6">JPY454</strain>
    </source>
</reference>
<dbReference type="SMART" id="SM00052">
    <property type="entry name" value="EAL"/>
    <property type="match status" value="1"/>
</dbReference>
<dbReference type="SMART" id="SM00267">
    <property type="entry name" value="GGDEF"/>
    <property type="match status" value="1"/>
</dbReference>
<name>A0ABX2NGU7_9BURK</name>
<dbReference type="Proteomes" id="UP000821598">
    <property type="component" value="Unassembled WGS sequence"/>
</dbReference>
<feature type="transmembrane region" description="Helical" evidence="1">
    <location>
        <begin position="326"/>
        <end position="346"/>
    </location>
</feature>
<protein>
    <submittedName>
        <fullName evidence="5">EAL domain-containing protein</fullName>
    </submittedName>
</protein>
<dbReference type="CDD" id="cd01948">
    <property type="entry name" value="EAL"/>
    <property type="match status" value="1"/>
</dbReference>
<dbReference type="InterPro" id="IPR000160">
    <property type="entry name" value="GGDEF_dom"/>
</dbReference>
<dbReference type="CDD" id="cd01949">
    <property type="entry name" value="GGDEF"/>
    <property type="match status" value="1"/>
</dbReference>
<dbReference type="PROSITE" id="PS50112">
    <property type="entry name" value="PAS"/>
    <property type="match status" value="1"/>
</dbReference>
<feature type="domain" description="PAS" evidence="2">
    <location>
        <begin position="443"/>
        <end position="481"/>
    </location>
</feature>
<comment type="caution">
    <text evidence="5">The sequence shown here is derived from an EMBL/GenBank/DDBJ whole genome shotgun (WGS) entry which is preliminary data.</text>
</comment>
<feature type="transmembrane region" description="Helical" evidence="1">
    <location>
        <begin position="352"/>
        <end position="373"/>
    </location>
</feature>
<evidence type="ECO:0000313" key="6">
    <source>
        <dbReference type="Proteomes" id="UP000821598"/>
    </source>
</evidence>
<dbReference type="EMBL" id="VOMC01000006">
    <property type="protein sequence ID" value="NVI03550.1"/>
    <property type="molecule type" value="Genomic_DNA"/>
</dbReference>
<dbReference type="PANTHER" id="PTHR44757">
    <property type="entry name" value="DIGUANYLATE CYCLASE DGCP"/>
    <property type="match status" value="1"/>
</dbReference>
<accession>A0ABX2NGU7</accession>
<dbReference type="InterPro" id="IPR035919">
    <property type="entry name" value="EAL_sf"/>
</dbReference>
<dbReference type="InterPro" id="IPR000014">
    <property type="entry name" value="PAS"/>
</dbReference>
<evidence type="ECO:0000259" key="2">
    <source>
        <dbReference type="PROSITE" id="PS50112"/>
    </source>
</evidence>
<feature type="transmembrane region" description="Helical" evidence="1">
    <location>
        <begin position="227"/>
        <end position="248"/>
    </location>
</feature>
<dbReference type="InterPro" id="IPR052155">
    <property type="entry name" value="Biofilm_reg_signaling"/>
</dbReference>
<dbReference type="SUPFAM" id="SSF55073">
    <property type="entry name" value="Nucleotide cyclase"/>
    <property type="match status" value="1"/>
</dbReference>
<feature type="transmembrane region" description="Helical" evidence="1">
    <location>
        <begin position="380"/>
        <end position="405"/>
    </location>
</feature>
<dbReference type="InterPro" id="IPR035965">
    <property type="entry name" value="PAS-like_dom_sf"/>
</dbReference>
<dbReference type="InterPro" id="IPR043128">
    <property type="entry name" value="Rev_trsase/Diguanyl_cyclase"/>
</dbReference>
<dbReference type="Gene3D" id="3.30.450.20">
    <property type="entry name" value="PAS domain"/>
    <property type="match status" value="1"/>
</dbReference>
<feature type="transmembrane region" description="Helical" evidence="1">
    <location>
        <begin position="255"/>
        <end position="277"/>
    </location>
</feature>
<sequence length="1040" mass="114552">MPSAIPRYTRIGWVTTFRAHQQARRMNGTVWNPRRTENRSSAWIDPFTFLFSYYAVPLAIAAVSILVLLFPVDAPHDESAVALPVRVISDPDARLDVTRAIAALRSQTLQMRYDTHRRETPIWFSVAAQPVGSRNQSVAGAAAPNAILLPSKHVQQLQCFDSSSLEFIGSLLRDLKSSGGLERVGSGVAIHPEARTEVVCRAIFSGPATLSAALVPSAELDVLDDTFHWRAGLLEGGLATLAAFVLITALINRDWVYVLFAAWLFGNMRLGAISMGWDEQWLGSLLPLQSISLIRKITVPVYYILTYTLFVTLFKNDLARVGYRPLLRTIQLLGPLLLIASILLPVPAYLPVMWGIVSVGIAVVIFLLVRILMLAPSRTALWYSCALAVALVSTFSEVASAAFHIRFFIPAFNSVTAALVSSLMAALAIAEQIRAERAERLRAQAELRRAYDVTPVGLFSLAADGTFVQSNPALESMLGIENAKPRVYWDDYLPAGRWMLLYQQAMTAGEVEIELSCDSAIAEVQTRSDGETPGDDIIASLKVDTPRRRHFLLRAAYDGSRLECSLQDVTERYEATQTLRFLSEHDPLTGALNRRGLDKYIEQARDAKGHLTHPLVIAYLDLDRFKLINDLFGHHIGDAVLRRVYLRIEAELESHNRVCRVGGDEFVILFGDTPLEKAASLSQAIVDAIGERPYEIDHRAFHVRASLGLIESPANLSPREAISAADSACREAKIQGKGRIVVYGHGANMFDERARQISLLEQFSGDQPPPGLFLEMQPIMSLATPHEALDFEVLLRMRGPDGLAIPPAKAISAAEANGTISALDKWVMETTLKWIDCNRSRLTRTRFVSVNVSAASLNDERFVREVGILFERYQNVVPMLCVEITEGVALHDLANTRRLINSVQRLGAKVALDDFGAGYTSFPYLRDLPADALKIDGEFVKNINRSPANAAIVEAIIGLARNLGMQSIAEWVEDAPTLELLQSMGVDHVQGFAIARPQSPDQILAATSAADFITDPDILAVIDARGALYATDDDAFRSMH</sequence>
<proteinExistence type="predicted"/>
<dbReference type="SUPFAM" id="SSF141868">
    <property type="entry name" value="EAL domain-like"/>
    <property type="match status" value="1"/>
</dbReference>
<dbReference type="NCBIfam" id="TIGR00254">
    <property type="entry name" value="GGDEF"/>
    <property type="match status" value="1"/>
</dbReference>